<keyword evidence="3" id="KW-1185">Reference proteome</keyword>
<dbReference type="Proteomes" id="UP000019184">
    <property type="component" value="Unassembled WGS sequence"/>
</dbReference>
<evidence type="ECO:0000256" key="1">
    <source>
        <dbReference type="ARBA" id="ARBA00009981"/>
    </source>
</evidence>
<gene>
    <name evidence="2" type="ORF">BN874_1200003</name>
</gene>
<organism evidence="2 3">
    <name type="scientific">Candidatus Contendobacter odensis Run_B_J11</name>
    <dbReference type="NCBI Taxonomy" id="1400861"/>
    <lineage>
        <taxon>Bacteria</taxon>
        <taxon>Pseudomonadati</taxon>
        <taxon>Pseudomonadota</taxon>
        <taxon>Gammaproteobacteria</taxon>
        <taxon>Candidatus Competibacteraceae</taxon>
        <taxon>Candidatus Contendibacter</taxon>
    </lineage>
</organism>
<dbReference type="EMBL" id="CBTK010000025">
    <property type="protein sequence ID" value="CDH43467.1"/>
    <property type="molecule type" value="Genomic_DNA"/>
</dbReference>
<dbReference type="InterPro" id="IPR036165">
    <property type="entry name" value="YefM-like_sf"/>
</dbReference>
<dbReference type="SUPFAM" id="SSF143120">
    <property type="entry name" value="YefM-like"/>
    <property type="match status" value="1"/>
</dbReference>
<sequence length="78" mass="8902">MKTMTVGELKAQFSAALDQIKQGETIVICHGRRHEKIAALIPYRQMTTRERPLGLLQSRASCVIHEDFELDDEDFLNS</sequence>
<comment type="caution">
    <text evidence="2">The sequence shown here is derived from an EMBL/GenBank/DDBJ whole genome shotgun (WGS) entry which is preliminary data.</text>
</comment>
<dbReference type="Gene3D" id="3.40.1620.10">
    <property type="entry name" value="YefM-like domain"/>
    <property type="match status" value="1"/>
</dbReference>
<dbReference type="AlphaFoldDB" id="A0A7U7G7Q0"/>
<dbReference type="RefSeq" id="WP_034430530.1">
    <property type="nucleotide sequence ID" value="NZ_CBTK010000025.1"/>
</dbReference>
<name>A0A7U7G7Q0_9GAMM</name>
<proteinExistence type="inferred from homology"/>
<comment type="similarity">
    <text evidence="1">Belongs to the phD/YefM antitoxin family.</text>
</comment>
<protein>
    <submittedName>
        <fullName evidence="2">Prevent-host-death family protein</fullName>
    </submittedName>
</protein>
<accession>A0A7U7G7Q0</accession>
<dbReference type="OrthoDB" id="9808808at2"/>
<evidence type="ECO:0000313" key="3">
    <source>
        <dbReference type="Proteomes" id="UP000019184"/>
    </source>
</evidence>
<evidence type="ECO:0000313" key="2">
    <source>
        <dbReference type="EMBL" id="CDH43467.1"/>
    </source>
</evidence>
<reference evidence="2 3" key="1">
    <citation type="journal article" date="2014" name="ISME J.">
        <title>Candidatus Competibacter-lineage genomes retrieved from metagenomes reveal functional metabolic diversity.</title>
        <authorList>
            <person name="McIlroy S.J."/>
            <person name="Albertsen M."/>
            <person name="Andresen E.K."/>
            <person name="Saunders A.M."/>
            <person name="Kristiansen R."/>
            <person name="Stokholm-Bjerregaard M."/>
            <person name="Nielsen K.L."/>
            <person name="Nielsen P.H."/>
        </authorList>
    </citation>
    <scope>NUCLEOTIDE SEQUENCE [LARGE SCALE GENOMIC DNA]</scope>
    <source>
        <strain evidence="2 3">Run_B_J11</strain>
    </source>
</reference>